<sequence length="53" mass="6363">MSFRENEKVHQVISTIPSMCKHSRRQNRLRCHVSEQSKTPGKEELKTLYRHQI</sequence>
<dbReference type="AlphaFoldDB" id="A0A5E4A5K7"/>
<evidence type="ECO:0000313" key="3">
    <source>
        <dbReference type="Proteomes" id="UP000335636"/>
    </source>
</evidence>
<evidence type="ECO:0000313" key="1">
    <source>
        <dbReference type="EMBL" id="KAF7485250.1"/>
    </source>
</evidence>
<gene>
    <name evidence="1" type="ORF">GHT09_003147</name>
    <name evidence="2" type="ORF">MONAX_5E036065</name>
</gene>
<keyword evidence="3" id="KW-1185">Reference proteome</keyword>
<dbReference type="EMBL" id="WJEC01000155">
    <property type="protein sequence ID" value="KAF7485250.1"/>
    <property type="molecule type" value="Genomic_DNA"/>
</dbReference>
<dbReference type="Proteomes" id="UP000335636">
    <property type="component" value="Unassembled WGS sequence"/>
</dbReference>
<name>A0A5E4A5K7_MARMO</name>
<evidence type="ECO:0000313" key="2">
    <source>
        <dbReference type="EMBL" id="VTJ52196.1"/>
    </source>
</evidence>
<reference evidence="1" key="2">
    <citation type="submission" date="2020-08" db="EMBL/GenBank/DDBJ databases">
        <authorList>
            <person name="Shumante A."/>
            <person name="Zimin A.V."/>
            <person name="Puiu D."/>
            <person name="Salzberg S.L."/>
        </authorList>
    </citation>
    <scope>NUCLEOTIDE SEQUENCE</scope>
    <source>
        <strain evidence="1">WC2-LM</strain>
        <tissue evidence="1">Liver</tissue>
    </source>
</reference>
<dbReference type="EMBL" id="CABDUW010000014">
    <property type="protein sequence ID" value="VTJ52196.1"/>
    <property type="molecule type" value="Genomic_DNA"/>
</dbReference>
<protein>
    <submittedName>
        <fullName evidence="2">Uncharacterized protein</fullName>
    </submittedName>
</protein>
<dbReference type="Proteomes" id="UP000662637">
    <property type="component" value="Unassembled WGS sequence"/>
</dbReference>
<organism evidence="2 3">
    <name type="scientific">Marmota monax</name>
    <name type="common">Woodchuck</name>
    <dbReference type="NCBI Taxonomy" id="9995"/>
    <lineage>
        <taxon>Eukaryota</taxon>
        <taxon>Metazoa</taxon>
        <taxon>Chordata</taxon>
        <taxon>Craniata</taxon>
        <taxon>Vertebrata</taxon>
        <taxon>Euteleostomi</taxon>
        <taxon>Mammalia</taxon>
        <taxon>Eutheria</taxon>
        <taxon>Euarchontoglires</taxon>
        <taxon>Glires</taxon>
        <taxon>Rodentia</taxon>
        <taxon>Sciuromorpha</taxon>
        <taxon>Sciuridae</taxon>
        <taxon>Xerinae</taxon>
        <taxon>Marmotini</taxon>
        <taxon>Marmota</taxon>
    </lineage>
</organism>
<proteinExistence type="predicted"/>
<accession>A0A5E4A5K7</accession>
<reference evidence="2 3" key="1">
    <citation type="submission" date="2019-04" db="EMBL/GenBank/DDBJ databases">
        <authorList>
            <person name="Alioto T."/>
            <person name="Alioto T."/>
        </authorList>
    </citation>
    <scope>NUCLEOTIDE SEQUENCE [LARGE SCALE GENOMIC DNA]</scope>
</reference>